<proteinExistence type="predicted"/>
<organism evidence="1 2">
    <name type="scientific">Coemansia asiatica</name>
    <dbReference type="NCBI Taxonomy" id="1052880"/>
    <lineage>
        <taxon>Eukaryota</taxon>
        <taxon>Fungi</taxon>
        <taxon>Fungi incertae sedis</taxon>
        <taxon>Zoopagomycota</taxon>
        <taxon>Kickxellomycotina</taxon>
        <taxon>Kickxellomycetes</taxon>
        <taxon>Kickxellales</taxon>
        <taxon>Kickxellaceae</taxon>
        <taxon>Coemansia</taxon>
    </lineage>
</organism>
<reference evidence="1" key="1">
    <citation type="submission" date="2022-07" db="EMBL/GenBank/DDBJ databases">
        <title>Phylogenomic reconstructions and comparative analyses of Kickxellomycotina fungi.</title>
        <authorList>
            <person name="Reynolds N.K."/>
            <person name="Stajich J.E."/>
            <person name="Barry K."/>
            <person name="Grigoriev I.V."/>
            <person name="Crous P."/>
            <person name="Smith M.E."/>
        </authorList>
    </citation>
    <scope>NUCLEOTIDE SEQUENCE</scope>
    <source>
        <strain evidence="1">NBRC 105413</strain>
    </source>
</reference>
<protein>
    <submittedName>
        <fullName evidence="1">Uncharacterized protein</fullName>
    </submittedName>
</protein>
<keyword evidence="2" id="KW-1185">Reference proteome</keyword>
<sequence length="191" mass="20193">MDIEYLGPTRYDFGDSDSEEETVSCSLSTAPPTFTLRLLPGIASPQTLVISQLPWNEKGSGGLANKVGTIYAPCTQPSRKMPVGNVSTNNALGHVVEGSDGMLYVLADAALPLELQHGWVRAVFAKLNPRRVVVIDELEDTGEFRSPAVLASAVIVGLAAAILNFADTFGIPCRHIRGTNAAIVSAADIDA</sequence>
<feature type="non-terminal residue" evidence="1">
    <location>
        <position position="191"/>
    </location>
</feature>
<name>A0A9W7XGR9_9FUNG</name>
<evidence type="ECO:0000313" key="2">
    <source>
        <dbReference type="Proteomes" id="UP001145021"/>
    </source>
</evidence>
<accession>A0A9W7XGR9</accession>
<comment type="caution">
    <text evidence="1">The sequence shown here is derived from an EMBL/GenBank/DDBJ whole genome shotgun (WGS) entry which is preliminary data.</text>
</comment>
<dbReference type="Proteomes" id="UP001145021">
    <property type="component" value="Unassembled WGS sequence"/>
</dbReference>
<evidence type="ECO:0000313" key="1">
    <source>
        <dbReference type="EMBL" id="KAJ1642907.1"/>
    </source>
</evidence>
<dbReference type="AlphaFoldDB" id="A0A9W7XGR9"/>
<dbReference type="EMBL" id="JANBOH010000322">
    <property type="protein sequence ID" value="KAJ1642907.1"/>
    <property type="molecule type" value="Genomic_DNA"/>
</dbReference>
<gene>
    <name evidence="1" type="ORF">LPJ64_005284</name>
</gene>